<dbReference type="InterPro" id="IPR036396">
    <property type="entry name" value="Cyt_P450_sf"/>
</dbReference>
<keyword evidence="11" id="KW-1185">Reference proteome</keyword>
<dbReference type="GO" id="GO:0005506">
    <property type="term" value="F:iron ion binding"/>
    <property type="evidence" value="ECO:0007669"/>
    <property type="project" value="InterPro"/>
</dbReference>
<evidence type="ECO:0000256" key="8">
    <source>
        <dbReference type="SAM" id="MobiDB-lite"/>
    </source>
</evidence>
<dbReference type="Gene3D" id="1.10.640.10">
    <property type="entry name" value="Haem peroxidase domain superfamily, animal type"/>
    <property type="match status" value="1"/>
</dbReference>
<keyword evidence="9" id="KW-0472">Membrane</keyword>
<comment type="caution">
    <text evidence="10">The sequence shown here is derived from an EMBL/GenBank/DDBJ whole genome shotgun (WGS) entry which is preliminary data.</text>
</comment>
<dbReference type="Proteomes" id="UP000567179">
    <property type="component" value="Unassembled WGS sequence"/>
</dbReference>
<dbReference type="InterPro" id="IPR034812">
    <property type="entry name" value="Ppo-like_N"/>
</dbReference>
<keyword evidence="3 7" id="KW-0479">Metal-binding</keyword>
<feature type="transmembrane region" description="Helical" evidence="9">
    <location>
        <begin position="1050"/>
        <end position="1068"/>
    </location>
</feature>
<feature type="transmembrane region" description="Helical" evidence="9">
    <location>
        <begin position="1142"/>
        <end position="1165"/>
    </location>
</feature>
<dbReference type="CDD" id="cd09817">
    <property type="entry name" value="linoleate_diol_synthase_like"/>
    <property type="match status" value="1"/>
</dbReference>
<dbReference type="PANTHER" id="PTHR11903:SF37">
    <property type="entry name" value="PSI-PRODUCING OXYGENASE A"/>
    <property type="match status" value="1"/>
</dbReference>
<dbReference type="GO" id="GO:0020037">
    <property type="term" value="F:heme binding"/>
    <property type="evidence" value="ECO:0007669"/>
    <property type="project" value="InterPro"/>
</dbReference>
<dbReference type="GO" id="GO:0006631">
    <property type="term" value="P:fatty acid metabolic process"/>
    <property type="evidence" value="ECO:0007669"/>
    <property type="project" value="UniProtKB-ARBA"/>
</dbReference>
<evidence type="ECO:0000256" key="9">
    <source>
        <dbReference type="SAM" id="Phobius"/>
    </source>
</evidence>
<dbReference type="Pfam" id="PF00067">
    <property type="entry name" value="p450"/>
    <property type="match status" value="1"/>
</dbReference>
<evidence type="ECO:0000256" key="3">
    <source>
        <dbReference type="ARBA" id="ARBA00022723"/>
    </source>
</evidence>
<dbReference type="Gene3D" id="1.10.630.10">
    <property type="entry name" value="Cytochrome P450"/>
    <property type="match status" value="1"/>
</dbReference>
<dbReference type="PANTHER" id="PTHR11903">
    <property type="entry name" value="PROSTAGLANDIN G/H SYNTHASE"/>
    <property type="match status" value="1"/>
</dbReference>
<comment type="subunit">
    <text evidence="1">Homotetramer.</text>
</comment>
<dbReference type="InterPro" id="IPR050783">
    <property type="entry name" value="Oxylipin_biosynth_metab"/>
</dbReference>
<dbReference type="InterPro" id="IPR019791">
    <property type="entry name" value="Haem_peroxidase_animal"/>
</dbReference>
<proteinExistence type="predicted"/>
<dbReference type="PROSITE" id="PS50292">
    <property type="entry name" value="PEROXIDASE_3"/>
    <property type="match status" value="1"/>
</dbReference>
<sequence>MATLRTDLAGASALPSDTAAQPATQVIDKEYQTITSGNAPKVLKEFREQIKKGLPINMSTSTISSIVDLIRHSEAIDDRKLLLEHALSFVSKLEDGPISRTLKTKIIQLLYNDLAHPAATMVGNKYAWRTADGSYNNVDLPDLGKAGTPYSRSVQQGHPLPANQLPDPGLLFDTLLRREGFKKHPGGLSSLMFSFAALVIHSVFRTSHRDVNINETSSYVDLAPLYGNNQKDQDLIRIKDGRGKLHPDTFAEDRLLLLPPAVCALLVLFNRNHNYIADKLLEINERGTYVDPATLNKDVPEQNVKLLAQEESIFQTARLINCGWFGMVVFSDYFSTILGLVRFGNSWSLTPFDEMRNADHTLFERGKGNACSVEFNCLYRWHATTSQEDEQWTGQVMGHLFPGKAPDDVTVDDFKMAAMKVQMMQPDITNWTFGNIQRQPDGSFGDDDLANIIQNATEHSAGAFRARGTPPVMRLNEIMGIEQSRKWGVCSLNDFRQFLGLKTFTSFLEWNSDPEIADAAERLYGHIDSLELYVGLQAEEAKPLVDGAGLCPGYTISRAILSDAIALTRGDRFFTHDFTPHNLTAWGFADCQRDPNAFGFGSTLGRLFLRTLPNNYTENSTYTFFPLMTPESMKTNLTNLGVLDQYDMSRPGKKLAPVPVNGHARVLNILKDRKNFSTPYNARLVRVLSKTAGFFPVEEEKDRLAIVSIMSSPDLLEGIGKYFYRSAQKLINANSFKLVGGQYAGIDIVRECLKILPVYWVATDLAGIQLKTAQNPDGEYTAAELYDILGEIYAFIFLNVEASKVMVMQTRVKANVKHLLGLIKTGLAGNVGSRLSIAGIVGTISNLFESKAKKAEYHEIIKRLYDLGHSTDKLANTLLALMIVSTIEIALGSYQFTFVNYFLDSSSAADLSAAASTSSAKLDGFVYEALRNSERDQTVDGQNFKKGDLVFLDVASANQDANVFPDPSSFNSQRPSKDRVFADGVFNYLGETLTIKIVSEVLRAVFSFKNIRRAPGQSGVLKRFSNPDRLELRYAYLNKAQFLSELPTSLTVKFVGTSLALAIPLLMIRRQRSSVARLSLKDTVAPPPRRNGTPGRASLPTTSSSSATMETVAEAYSSEGTSPGMGEMISALSKMNKSSAILAAKAFGIATALVAVSGAGLVWGVKNALGVQDVREFGHAMRNAMWRHAPDLTQRILRPPENEDEQQQVRQVLPLSLGSDGEGVQEEWDWEKSEKRLTRAYDEGGFSLWAQTALRELEAEARLERAKREKQFSKS</sequence>
<keyword evidence="5" id="KW-0560">Oxidoreductase</keyword>
<gene>
    <name evidence="10" type="ORF">D9619_006508</name>
</gene>
<dbReference type="GO" id="GO:0006979">
    <property type="term" value="P:response to oxidative stress"/>
    <property type="evidence" value="ECO:0007669"/>
    <property type="project" value="InterPro"/>
</dbReference>
<dbReference type="OrthoDB" id="823504at2759"/>
<dbReference type="SUPFAM" id="SSF48264">
    <property type="entry name" value="Cytochrome P450"/>
    <property type="match status" value="2"/>
</dbReference>
<evidence type="ECO:0000256" key="2">
    <source>
        <dbReference type="ARBA" id="ARBA00022617"/>
    </source>
</evidence>
<dbReference type="GO" id="GO:0051213">
    <property type="term" value="F:dioxygenase activity"/>
    <property type="evidence" value="ECO:0007669"/>
    <property type="project" value="UniProtKB-KW"/>
</dbReference>
<dbReference type="InterPro" id="IPR001128">
    <property type="entry name" value="Cyt_P450"/>
</dbReference>
<feature type="binding site" description="axial binding residue" evidence="7">
    <location>
        <position position="382"/>
    </location>
    <ligand>
        <name>heme b</name>
        <dbReference type="ChEBI" id="CHEBI:60344"/>
    </ligand>
    <ligandPart>
        <name>Fe</name>
        <dbReference type="ChEBI" id="CHEBI:18248"/>
    </ligandPart>
</feature>
<evidence type="ECO:0000256" key="5">
    <source>
        <dbReference type="ARBA" id="ARBA00023002"/>
    </source>
</evidence>
<dbReference type="PRINTS" id="PR00457">
    <property type="entry name" value="ANPEROXIDASE"/>
</dbReference>
<feature type="region of interest" description="Disordered" evidence="8">
    <location>
        <begin position="1081"/>
        <end position="1108"/>
    </location>
</feature>
<dbReference type="Pfam" id="PF03098">
    <property type="entry name" value="An_peroxidase"/>
    <property type="match status" value="1"/>
</dbReference>
<dbReference type="GO" id="GO:0004497">
    <property type="term" value="F:monooxygenase activity"/>
    <property type="evidence" value="ECO:0007669"/>
    <property type="project" value="InterPro"/>
</dbReference>
<dbReference type="GO" id="GO:0016705">
    <property type="term" value="F:oxidoreductase activity, acting on paired donors, with incorporation or reduction of molecular oxygen"/>
    <property type="evidence" value="ECO:0007669"/>
    <property type="project" value="InterPro"/>
</dbReference>
<evidence type="ECO:0000313" key="10">
    <source>
        <dbReference type="EMBL" id="KAF5316812.1"/>
    </source>
</evidence>
<dbReference type="InterPro" id="IPR037120">
    <property type="entry name" value="Haem_peroxidase_sf_animal"/>
</dbReference>
<evidence type="ECO:0000256" key="4">
    <source>
        <dbReference type="ARBA" id="ARBA00022964"/>
    </source>
</evidence>
<evidence type="ECO:0000313" key="11">
    <source>
        <dbReference type="Proteomes" id="UP000567179"/>
    </source>
</evidence>
<accession>A0A8H5EYE4</accession>
<dbReference type="GO" id="GO:0004601">
    <property type="term" value="F:peroxidase activity"/>
    <property type="evidence" value="ECO:0007669"/>
    <property type="project" value="InterPro"/>
</dbReference>
<evidence type="ECO:0000256" key="6">
    <source>
        <dbReference type="ARBA" id="ARBA00023004"/>
    </source>
</evidence>
<evidence type="ECO:0000256" key="1">
    <source>
        <dbReference type="ARBA" id="ARBA00011881"/>
    </source>
</evidence>
<protein>
    <recommendedName>
        <fullName evidence="12">Heme peroxidase</fullName>
    </recommendedName>
</protein>
<dbReference type="InterPro" id="IPR010255">
    <property type="entry name" value="Haem_peroxidase_sf"/>
</dbReference>
<keyword evidence="9" id="KW-0812">Transmembrane</keyword>
<dbReference type="AlphaFoldDB" id="A0A8H5EYE4"/>
<evidence type="ECO:0000256" key="7">
    <source>
        <dbReference type="PIRSR" id="PIRSR619791-2"/>
    </source>
</evidence>
<keyword evidence="4" id="KW-0223">Dioxygenase</keyword>
<keyword evidence="2 7" id="KW-0349">Heme</keyword>
<reference evidence="10 11" key="1">
    <citation type="journal article" date="2020" name="ISME J.">
        <title>Uncovering the hidden diversity of litter-decomposition mechanisms in mushroom-forming fungi.</title>
        <authorList>
            <person name="Floudas D."/>
            <person name="Bentzer J."/>
            <person name="Ahren D."/>
            <person name="Johansson T."/>
            <person name="Persson P."/>
            <person name="Tunlid A."/>
        </authorList>
    </citation>
    <scope>NUCLEOTIDE SEQUENCE [LARGE SCALE GENOMIC DNA]</scope>
    <source>
        <strain evidence="10 11">CBS 101986</strain>
    </source>
</reference>
<keyword evidence="6 7" id="KW-0408">Iron</keyword>
<evidence type="ECO:0008006" key="12">
    <source>
        <dbReference type="Google" id="ProtNLM"/>
    </source>
</evidence>
<keyword evidence="9" id="KW-1133">Transmembrane helix</keyword>
<dbReference type="EMBL" id="JAACJJ010000042">
    <property type="protein sequence ID" value="KAF5316812.1"/>
    <property type="molecule type" value="Genomic_DNA"/>
</dbReference>
<dbReference type="SUPFAM" id="SSF48113">
    <property type="entry name" value="Heme-dependent peroxidases"/>
    <property type="match status" value="1"/>
</dbReference>
<organism evidence="10 11">
    <name type="scientific">Psilocybe cf. subviscida</name>
    <dbReference type="NCBI Taxonomy" id="2480587"/>
    <lineage>
        <taxon>Eukaryota</taxon>
        <taxon>Fungi</taxon>
        <taxon>Dikarya</taxon>
        <taxon>Basidiomycota</taxon>
        <taxon>Agaricomycotina</taxon>
        <taxon>Agaricomycetes</taxon>
        <taxon>Agaricomycetidae</taxon>
        <taxon>Agaricales</taxon>
        <taxon>Agaricineae</taxon>
        <taxon>Strophariaceae</taxon>
        <taxon>Psilocybe</taxon>
    </lineage>
</organism>
<name>A0A8H5EYE4_9AGAR</name>